<dbReference type="Pfam" id="PF03466">
    <property type="entry name" value="LysR_substrate"/>
    <property type="match status" value="1"/>
</dbReference>
<accession>A1WMC3</accession>
<keyword evidence="7" id="KW-1185">Reference proteome</keyword>
<evidence type="ECO:0000256" key="3">
    <source>
        <dbReference type="ARBA" id="ARBA00023125"/>
    </source>
</evidence>
<gene>
    <name evidence="6" type="ordered locus">Veis_3047</name>
</gene>
<evidence type="ECO:0000256" key="4">
    <source>
        <dbReference type="ARBA" id="ARBA00023163"/>
    </source>
</evidence>
<evidence type="ECO:0000256" key="1">
    <source>
        <dbReference type="ARBA" id="ARBA00009437"/>
    </source>
</evidence>
<dbReference type="HOGENOM" id="CLU_039613_6_5_4"/>
<protein>
    <submittedName>
        <fullName evidence="6">Transcriptional regulator, LysR family</fullName>
    </submittedName>
</protein>
<name>A1WMC3_VEREI</name>
<dbReference type="AlphaFoldDB" id="A1WMC3"/>
<dbReference type="OrthoDB" id="9803735at2"/>
<dbReference type="GO" id="GO:0000976">
    <property type="term" value="F:transcription cis-regulatory region binding"/>
    <property type="evidence" value="ECO:0007669"/>
    <property type="project" value="TreeGrafter"/>
</dbReference>
<feature type="domain" description="HTH lysR-type" evidence="5">
    <location>
        <begin position="1"/>
        <end position="58"/>
    </location>
</feature>
<organism evidence="6 7">
    <name type="scientific">Verminephrobacter eiseniae (strain EF01-2)</name>
    <dbReference type="NCBI Taxonomy" id="391735"/>
    <lineage>
        <taxon>Bacteria</taxon>
        <taxon>Pseudomonadati</taxon>
        <taxon>Pseudomonadota</taxon>
        <taxon>Betaproteobacteria</taxon>
        <taxon>Burkholderiales</taxon>
        <taxon>Comamonadaceae</taxon>
        <taxon>Verminephrobacter</taxon>
    </lineage>
</organism>
<sequence>METNYLRSFLLVVESGSMSEAARRLGLTPAAVAQQMRALERELHASLLARSGRTVQPTEAGHKLVGRARALLREWGDIQAWVGKEQTGGELVLGTINTALHSLLPDILARFVRAHPGVRVVLRSGTTAALYQAVQKSELDAAVCLYPPFTLTKTFGWALLRQEPLVLLAPHRLAGRDPHELLRTEPLIRYDRSLGGGKQADRYMRAAGITAQERFELSSLLAIAMMVSQGLGVALVPDIDSPLLAGQRVARIALPLDTEARQFGVLWLRTSPRLTLILGLVQSANAVMALRRSRKQ</sequence>
<evidence type="ECO:0000259" key="5">
    <source>
        <dbReference type="PROSITE" id="PS50931"/>
    </source>
</evidence>
<dbReference type="PROSITE" id="PS50931">
    <property type="entry name" value="HTH_LYSR"/>
    <property type="match status" value="1"/>
</dbReference>
<dbReference type="InterPro" id="IPR005119">
    <property type="entry name" value="LysR_subst-bd"/>
</dbReference>
<dbReference type="SUPFAM" id="SSF46785">
    <property type="entry name" value="Winged helix' DNA-binding domain"/>
    <property type="match status" value="1"/>
</dbReference>
<keyword evidence="4" id="KW-0804">Transcription</keyword>
<dbReference type="InterPro" id="IPR000847">
    <property type="entry name" value="LysR_HTH_N"/>
</dbReference>
<dbReference type="InterPro" id="IPR036388">
    <property type="entry name" value="WH-like_DNA-bd_sf"/>
</dbReference>
<dbReference type="FunFam" id="1.10.10.10:FF:000001">
    <property type="entry name" value="LysR family transcriptional regulator"/>
    <property type="match status" value="1"/>
</dbReference>
<evidence type="ECO:0000256" key="2">
    <source>
        <dbReference type="ARBA" id="ARBA00023015"/>
    </source>
</evidence>
<dbReference type="RefSeq" id="WP_011810775.1">
    <property type="nucleotide sequence ID" value="NC_008786.1"/>
</dbReference>
<dbReference type="eggNOG" id="COG0583">
    <property type="taxonomic scope" value="Bacteria"/>
</dbReference>
<dbReference type="STRING" id="391735.Veis_3047"/>
<keyword evidence="2" id="KW-0805">Transcription regulation</keyword>
<dbReference type="GeneID" id="76461514"/>
<evidence type="ECO:0000313" key="6">
    <source>
        <dbReference type="EMBL" id="ABM58780.1"/>
    </source>
</evidence>
<reference evidence="7" key="1">
    <citation type="submission" date="2006-12" db="EMBL/GenBank/DDBJ databases">
        <title>Complete sequence of chromosome 1 of Verminephrobacter eiseniae EF01-2.</title>
        <authorList>
            <person name="Copeland A."/>
            <person name="Lucas S."/>
            <person name="Lapidus A."/>
            <person name="Barry K."/>
            <person name="Detter J.C."/>
            <person name="Glavina del Rio T."/>
            <person name="Dalin E."/>
            <person name="Tice H."/>
            <person name="Pitluck S."/>
            <person name="Chertkov O."/>
            <person name="Brettin T."/>
            <person name="Bruce D."/>
            <person name="Han C."/>
            <person name="Tapia R."/>
            <person name="Gilna P."/>
            <person name="Schmutz J."/>
            <person name="Larimer F."/>
            <person name="Land M."/>
            <person name="Hauser L."/>
            <person name="Kyrpides N."/>
            <person name="Kim E."/>
            <person name="Stahl D."/>
            <person name="Richardson P."/>
        </authorList>
    </citation>
    <scope>NUCLEOTIDE SEQUENCE [LARGE SCALE GENOMIC DNA]</scope>
    <source>
        <strain evidence="7">EF01-2</strain>
    </source>
</reference>
<dbReference type="InterPro" id="IPR036390">
    <property type="entry name" value="WH_DNA-bd_sf"/>
</dbReference>
<evidence type="ECO:0000313" key="7">
    <source>
        <dbReference type="Proteomes" id="UP000000374"/>
    </source>
</evidence>
<comment type="similarity">
    <text evidence="1">Belongs to the LysR transcriptional regulatory family.</text>
</comment>
<proteinExistence type="inferred from homology"/>
<dbReference type="Gene3D" id="3.40.190.10">
    <property type="entry name" value="Periplasmic binding protein-like II"/>
    <property type="match status" value="2"/>
</dbReference>
<dbReference type="PANTHER" id="PTHR30126:SF94">
    <property type="entry name" value="LYSR FAMILY TRANSCRIPTIONAL REGULATOR"/>
    <property type="match status" value="1"/>
</dbReference>
<dbReference type="GO" id="GO:0003700">
    <property type="term" value="F:DNA-binding transcription factor activity"/>
    <property type="evidence" value="ECO:0007669"/>
    <property type="project" value="InterPro"/>
</dbReference>
<keyword evidence="3" id="KW-0238">DNA-binding</keyword>
<dbReference type="EMBL" id="CP000542">
    <property type="protein sequence ID" value="ABM58780.1"/>
    <property type="molecule type" value="Genomic_DNA"/>
</dbReference>
<dbReference type="Gene3D" id="1.10.10.10">
    <property type="entry name" value="Winged helix-like DNA-binding domain superfamily/Winged helix DNA-binding domain"/>
    <property type="match status" value="1"/>
</dbReference>
<dbReference type="PANTHER" id="PTHR30126">
    <property type="entry name" value="HTH-TYPE TRANSCRIPTIONAL REGULATOR"/>
    <property type="match status" value="1"/>
</dbReference>
<dbReference type="SUPFAM" id="SSF53850">
    <property type="entry name" value="Periplasmic binding protein-like II"/>
    <property type="match status" value="1"/>
</dbReference>
<dbReference type="KEGG" id="vei:Veis_3047"/>
<dbReference type="Proteomes" id="UP000000374">
    <property type="component" value="Chromosome"/>
</dbReference>
<dbReference type="CDD" id="cd08427">
    <property type="entry name" value="PBP2_LTTR_like_2"/>
    <property type="match status" value="1"/>
</dbReference>
<dbReference type="Pfam" id="PF00126">
    <property type="entry name" value="HTH_1"/>
    <property type="match status" value="1"/>
</dbReference>